<proteinExistence type="predicted"/>
<evidence type="ECO:0000313" key="1">
    <source>
        <dbReference type="EMBL" id="KKL69541.1"/>
    </source>
</evidence>
<sequence length="222" mass="25121">MTRGELRDKLARSLDESTTSSFWTTAELDQLLQEALETFCEIAEPLERHTYVPLRAGQVWYHLSRYADDIILPLRLVDPINERRLEALFLTQMDERKDQWETTTGNSLVWTSAGYDWFAIWPHAASDGGMLRLDYVAWPQDVLDDNVPLEVDEEDEDAILQLARAAAQAWEWQDTVVAGQAVATALITLRDATPKVVAGRGRAQRRLGFHSPRGRTLIGTGV</sequence>
<name>A0A0F9ETF0_9ZZZZ</name>
<comment type="caution">
    <text evidence="1">The sequence shown here is derived from an EMBL/GenBank/DDBJ whole genome shotgun (WGS) entry which is preliminary data.</text>
</comment>
<protein>
    <submittedName>
        <fullName evidence="1">Uncharacterized protein</fullName>
    </submittedName>
</protein>
<dbReference type="Pfam" id="PF24175">
    <property type="entry name" value="SU10_adaptor"/>
    <property type="match status" value="1"/>
</dbReference>
<dbReference type="InterPro" id="IPR056209">
    <property type="entry name" value="SU10_adaptor"/>
</dbReference>
<accession>A0A0F9ETF0</accession>
<dbReference type="EMBL" id="LAZR01026180">
    <property type="protein sequence ID" value="KKL69541.1"/>
    <property type="molecule type" value="Genomic_DNA"/>
</dbReference>
<gene>
    <name evidence="1" type="ORF">LCGC14_2113950</name>
</gene>
<reference evidence="1" key="1">
    <citation type="journal article" date="2015" name="Nature">
        <title>Complex archaea that bridge the gap between prokaryotes and eukaryotes.</title>
        <authorList>
            <person name="Spang A."/>
            <person name="Saw J.H."/>
            <person name="Jorgensen S.L."/>
            <person name="Zaremba-Niedzwiedzka K."/>
            <person name="Martijn J."/>
            <person name="Lind A.E."/>
            <person name="van Eijk R."/>
            <person name="Schleper C."/>
            <person name="Guy L."/>
            <person name="Ettema T.J."/>
        </authorList>
    </citation>
    <scope>NUCLEOTIDE SEQUENCE</scope>
</reference>
<organism evidence="1">
    <name type="scientific">marine sediment metagenome</name>
    <dbReference type="NCBI Taxonomy" id="412755"/>
    <lineage>
        <taxon>unclassified sequences</taxon>
        <taxon>metagenomes</taxon>
        <taxon>ecological metagenomes</taxon>
    </lineage>
</organism>
<dbReference type="AlphaFoldDB" id="A0A0F9ETF0"/>